<evidence type="ECO:0000256" key="4">
    <source>
        <dbReference type="ARBA" id="ARBA00022989"/>
    </source>
</evidence>
<evidence type="ECO:0000256" key="3">
    <source>
        <dbReference type="ARBA" id="ARBA00022692"/>
    </source>
</evidence>
<feature type="transmembrane region" description="Helical" evidence="6">
    <location>
        <begin position="303"/>
        <end position="324"/>
    </location>
</feature>
<dbReference type="EMBL" id="JBITDC010000002">
    <property type="protein sequence ID" value="MFI5674406.1"/>
    <property type="molecule type" value="Genomic_DNA"/>
</dbReference>
<keyword evidence="8" id="KW-1185">Reference proteome</keyword>
<evidence type="ECO:0000313" key="7">
    <source>
        <dbReference type="EMBL" id="MFI5674406.1"/>
    </source>
</evidence>
<keyword evidence="3 6" id="KW-0812">Transmembrane</keyword>
<comment type="caution">
    <text evidence="7">The sequence shown here is derived from an EMBL/GenBank/DDBJ whole genome shotgun (WGS) entry which is preliminary data.</text>
</comment>
<gene>
    <name evidence="7" type="ORF">ACIA8P_07010</name>
</gene>
<evidence type="ECO:0000256" key="5">
    <source>
        <dbReference type="ARBA" id="ARBA00023136"/>
    </source>
</evidence>
<comment type="subcellular location">
    <subcellularLocation>
        <location evidence="1">Cell membrane</location>
        <topology evidence="1">Multi-pass membrane protein</topology>
    </subcellularLocation>
</comment>
<protein>
    <submittedName>
        <fullName evidence="7">Branched-chain amino acid ABC transporter permease</fullName>
    </submittedName>
</protein>
<evidence type="ECO:0000256" key="6">
    <source>
        <dbReference type="SAM" id="Phobius"/>
    </source>
</evidence>
<feature type="transmembrane region" description="Helical" evidence="6">
    <location>
        <begin position="230"/>
        <end position="251"/>
    </location>
</feature>
<feature type="transmembrane region" description="Helical" evidence="6">
    <location>
        <begin position="180"/>
        <end position="199"/>
    </location>
</feature>
<feature type="transmembrane region" description="Helical" evidence="6">
    <location>
        <begin position="263"/>
        <end position="291"/>
    </location>
</feature>
<dbReference type="Pfam" id="PF02653">
    <property type="entry name" value="BPD_transp_2"/>
    <property type="match status" value="1"/>
</dbReference>
<keyword evidence="4 6" id="KW-1133">Transmembrane helix</keyword>
<keyword evidence="2" id="KW-1003">Cell membrane</keyword>
<feature type="transmembrane region" description="Helical" evidence="6">
    <location>
        <begin position="58"/>
        <end position="77"/>
    </location>
</feature>
<dbReference type="RefSeq" id="WP_398655336.1">
    <property type="nucleotide sequence ID" value="NZ_JBITDC010000002.1"/>
</dbReference>
<evidence type="ECO:0000256" key="1">
    <source>
        <dbReference type="ARBA" id="ARBA00004651"/>
    </source>
</evidence>
<keyword evidence="5 6" id="KW-0472">Membrane</keyword>
<dbReference type="PANTHER" id="PTHR30482">
    <property type="entry name" value="HIGH-AFFINITY BRANCHED-CHAIN AMINO ACID TRANSPORT SYSTEM PERMEASE"/>
    <property type="match status" value="1"/>
</dbReference>
<evidence type="ECO:0000313" key="8">
    <source>
        <dbReference type="Proteomes" id="UP001612415"/>
    </source>
</evidence>
<dbReference type="PANTHER" id="PTHR30482:SF17">
    <property type="entry name" value="ABC TRANSPORTER ATP-BINDING PROTEIN"/>
    <property type="match status" value="1"/>
</dbReference>
<feature type="transmembrane region" description="Helical" evidence="6">
    <location>
        <begin position="107"/>
        <end position="129"/>
    </location>
</feature>
<sequence length="350" mass="36446">MTTAAPVTPASPMTPASATATIHRWTPVSRTASGALAALLLALAFAPFVFAPEATAKLTTLFVLVIVAAMWNALAGYAGLVSVGQQGFIGLGAYGVFLFVDRGVSPFLAVVLAALLAGAVAVPTSLLAFRLTGGQFAIGMWAIAEFFRLVVVNTPSLGGGSGRSLTDLSATDPAVRQAQVYWLALALMSVLLLAVFLLLRSRLGASLEAIRDDPVGAASVGVRVTSAKRLVFVLAAVGGAAAGGLTLASTLRVQPDSIFGVQWSAYMIFMVVIGGLGTFEGPIIGAIVFFLVQDWFGDTGGTWYLIGLGTLAIGMTLWMPHGLWGTVARRRDLELLPVGYRVKAPVVRPR</sequence>
<proteinExistence type="predicted"/>
<dbReference type="InterPro" id="IPR043428">
    <property type="entry name" value="LivM-like"/>
</dbReference>
<dbReference type="InterPro" id="IPR001851">
    <property type="entry name" value="ABC_transp_permease"/>
</dbReference>
<feature type="transmembrane region" description="Helical" evidence="6">
    <location>
        <begin position="135"/>
        <end position="159"/>
    </location>
</feature>
<organism evidence="7 8">
    <name type="scientific">Streptomyces cellulosae</name>
    <dbReference type="NCBI Taxonomy" id="1968"/>
    <lineage>
        <taxon>Bacteria</taxon>
        <taxon>Bacillati</taxon>
        <taxon>Actinomycetota</taxon>
        <taxon>Actinomycetes</taxon>
        <taxon>Kitasatosporales</taxon>
        <taxon>Streptomycetaceae</taxon>
        <taxon>Streptomyces</taxon>
    </lineage>
</organism>
<name>A0ABW7XWD4_STRCE</name>
<reference evidence="7 8" key="1">
    <citation type="submission" date="2024-10" db="EMBL/GenBank/DDBJ databases">
        <title>The Natural Products Discovery Center: Release of the First 8490 Sequenced Strains for Exploring Actinobacteria Biosynthetic Diversity.</title>
        <authorList>
            <person name="Kalkreuter E."/>
            <person name="Kautsar S.A."/>
            <person name="Yang D."/>
            <person name="Bader C.D."/>
            <person name="Teijaro C.N."/>
            <person name="Fluegel L."/>
            <person name="Davis C.M."/>
            <person name="Simpson J.R."/>
            <person name="Lauterbach L."/>
            <person name="Steele A.D."/>
            <person name="Gui C."/>
            <person name="Meng S."/>
            <person name="Li G."/>
            <person name="Viehrig K."/>
            <person name="Ye F."/>
            <person name="Su P."/>
            <person name="Kiefer A.F."/>
            <person name="Nichols A."/>
            <person name="Cepeda A.J."/>
            <person name="Yan W."/>
            <person name="Fan B."/>
            <person name="Jiang Y."/>
            <person name="Adhikari A."/>
            <person name="Zheng C.-J."/>
            <person name="Schuster L."/>
            <person name="Cowan T.M."/>
            <person name="Smanski M.J."/>
            <person name="Chevrette M.G."/>
            <person name="De Carvalho L.P.S."/>
            <person name="Shen B."/>
        </authorList>
    </citation>
    <scope>NUCLEOTIDE SEQUENCE [LARGE SCALE GENOMIC DNA]</scope>
    <source>
        <strain evidence="7 8">NPDC051599</strain>
    </source>
</reference>
<accession>A0ABW7XWD4</accession>
<evidence type="ECO:0000256" key="2">
    <source>
        <dbReference type="ARBA" id="ARBA00022475"/>
    </source>
</evidence>
<dbReference type="Proteomes" id="UP001612415">
    <property type="component" value="Unassembled WGS sequence"/>
</dbReference>
<dbReference type="CDD" id="cd06581">
    <property type="entry name" value="TM_PBP1_LivM_like"/>
    <property type="match status" value="1"/>
</dbReference>
<feature type="transmembrane region" description="Helical" evidence="6">
    <location>
        <begin position="32"/>
        <end position="51"/>
    </location>
</feature>